<evidence type="ECO:0000313" key="2">
    <source>
        <dbReference type="EMBL" id="QLH81369.1"/>
    </source>
</evidence>
<name>A0A7D5TAG4_9EURY</name>
<dbReference type="GeneID" id="56082303"/>
<dbReference type="InterPro" id="IPR018391">
    <property type="entry name" value="PQQ_b-propeller_rpt"/>
</dbReference>
<dbReference type="RefSeq" id="WP_179921295.1">
    <property type="nucleotide sequence ID" value="NZ_CP058909.1"/>
</dbReference>
<gene>
    <name evidence="2" type="ORF">HZS54_06900</name>
</gene>
<dbReference type="InterPro" id="IPR002372">
    <property type="entry name" value="PQQ_rpt_dom"/>
</dbReference>
<organism evidence="2 3">
    <name type="scientific">Halosimplex pelagicum</name>
    <dbReference type="NCBI Taxonomy" id="869886"/>
    <lineage>
        <taxon>Archaea</taxon>
        <taxon>Methanobacteriati</taxon>
        <taxon>Methanobacteriota</taxon>
        <taxon>Stenosarchaea group</taxon>
        <taxon>Halobacteria</taxon>
        <taxon>Halobacteriales</taxon>
        <taxon>Haloarculaceae</taxon>
        <taxon>Halosimplex</taxon>
    </lineage>
</organism>
<proteinExistence type="predicted"/>
<sequence>MFFEPTGEAFVDGETIYVGSRDGVRAVATTDGTQRWQTDQDRISLIGATDTTALYYASFLESGVYRANLQTGAVESSSDFGPVGGPPAVTDEVIVVGTDYNAAGEQENELVGLSKSGLNENWSVTEVGRSYTGGIGYGDQAIVGFGMGDQPRIESRDPVTGELNWAVNGYVTAPIRAHEDTLYVPIAGDGVELLKIAPDGTVAWRHLLEERRATQYVYTAAPAFHDGRAYLASYHQLHALDIQTGEVVWTAQTDNPLESTPAIVGDYVWVAPTASSDEERNRTLLGFEIETGEQQVQTQFAASTQGTFELGSRLGVRMENQLVAFSVEA</sequence>
<dbReference type="KEGG" id="hpel:HZS54_06900"/>
<dbReference type="Pfam" id="PF13360">
    <property type="entry name" value="PQQ_2"/>
    <property type="match status" value="1"/>
</dbReference>
<keyword evidence="3" id="KW-1185">Reference proteome</keyword>
<dbReference type="PANTHER" id="PTHR34512">
    <property type="entry name" value="CELL SURFACE PROTEIN"/>
    <property type="match status" value="1"/>
</dbReference>
<evidence type="ECO:0000259" key="1">
    <source>
        <dbReference type="Pfam" id="PF13360"/>
    </source>
</evidence>
<dbReference type="InterPro" id="IPR015943">
    <property type="entry name" value="WD40/YVTN_repeat-like_dom_sf"/>
</dbReference>
<dbReference type="SUPFAM" id="SSF50998">
    <property type="entry name" value="Quinoprotein alcohol dehydrogenase-like"/>
    <property type="match status" value="1"/>
</dbReference>
<feature type="domain" description="Pyrrolo-quinoline quinone repeat" evidence="1">
    <location>
        <begin position="197"/>
        <end position="297"/>
    </location>
</feature>
<dbReference type="Gene3D" id="2.130.10.10">
    <property type="entry name" value="YVTN repeat-like/Quinoprotein amine dehydrogenase"/>
    <property type="match status" value="2"/>
</dbReference>
<protein>
    <submittedName>
        <fullName evidence="2">PQQ-binding-like beta-propeller repeat protein</fullName>
    </submittedName>
</protein>
<dbReference type="PANTHER" id="PTHR34512:SF30">
    <property type="entry name" value="OUTER MEMBRANE PROTEIN ASSEMBLY FACTOR BAMB"/>
    <property type="match status" value="1"/>
</dbReference>
<reference evidence="2 3" key="1">
    <citation type="submission" date="2020-07" db="EMBL/GenBank/DDBJ databases">
        <title>Halosimplex litoreum sp. nov. and Halosimplex rubrum sp. nov., isolated from different salt environments.</title>
        <authorList>
            <person name="Cui H."/>
        </authorList>
    </citation>
    <scope>NUCLEOTIDE SEQUENCE [LARGE SCALE GENOMIC DNA]</scope>
    <source>
        <strain evidence="2 3">R2</strain>
    </source>
</reference>
<dbReference type="SUPFAM" id="SSF63825">
    <property type="entry name" value="YWTD domain"/>
    <property type="match status" value="1"/>
</dbReference>
<evidence type="ECO:0000313" key="3">
    <source>
        <dbReference type="Proteomes" id="UP000509346"/>
    </source>
</evidence>
<dbReference type="SMART" id="SM00564">
    <property type="entry name" value="PQQ"/>
    <property type="match status" value="2"/>
</dbReference>
<accession>A0A7D5TAG4</accession>
<dbReference type="AlphaFoldDB" id="A0A7D5TAG4"/>
<dbReference type="EMBL" id="CP058909">
    <property type="protein sequence ID" value="QLH81369.1"/>
    <property type="molecule type" value="Genomic_DNA"/>
</dbReference>
<dbReference type="InterPro" id="IPR011047">
    <property type="entry name" value="Quinoprotein_ADH-like_sf"/>
</dbReference>
<dbReference type="Proteomes" id="UP000509346">
    <property type="component" value="Chromosome"/>
</dbReference>
<dbReference type="OrthoDB" id="239080at2157"/>